<evidence type="ECO:0000256" key="1">
    <source>
        <dbReference type="SAM" id="MobiDB-lite"/>
    </source>
</evidence>
<feature type="compositionally biased region" description="Basic and acidic residues" evidence="1">
    <location>
        <begin position="1"/>
        <end position="12"/>
    </location>
</feature>
<gene>
    <name evidence="2" type="ORF">GCM10009575_042180</name>
</gene>
<dbReference type="SUPFAM" id="SSF141571">
    <property type="entry name" value="Pentapeptide repeat-like"/>
    <property type="match status" value="1"/>
</dbReference>
<keyword evidence="3" id="KW-1185">Reference proteome</keyword>
<dbReference type="EMBL" id="BAAAID010000025">
    <property type="protein sequence ID" value="GAA0933944.1"/>
    <property type="molecule type" value="Genomic_DNA"/>
</dbReference>
<sequence length="287" mass="31352">MAASREDADALGERTYAGKGTVVPHQPDGHRPHGAAAEGAPRPRLWVSTLHTIRRMDRLRMTQAIRRGGRTTRIKNPTAPKVLATLRPADMTRDRLEDDAMIRGVRYEGTPFVALEAEAVEMEGCTFDNSRFTGTRLIRSQFSDCRFNTCDFAEVGAQDVSLIRCAVSGCRFTGSSWTSGIFRDVRIENCVIAPGLFRHMKLYAVAFTDCKMVGADFQGAELHNVKFEGCDLTGAQWANCQVGTTRFENCTLIDVGGGASLKGATVQGPGQMELALSLAREAGILFE</sequence>
<reference evidence="2 3" key="1">
    <citation type="journal article" date="2019" name="Int. J. Syst. Evol. Microbiol.">
        <title>The Global Catalogue of Microorganisms (GCM) 10K type strain sequencing project: providing services to taxonomists for standard genome sequencing and annotation.</title>
        <authorList>
            <consortium name="The Broad Institute Genomics Platform"/>
            <consortium name="The Broad Institute Genome Sequencing Center for Infectious Disease"/>
            <person name="Wu L."/>
            <person name="Ma J."/>
        </authorList>
    </citation>
    <scope>NUCLEOTIDE SEQUENCE [LARGE SCALE GENOMIC DNA]</scope>
    <source>
        <strain evidence="2 3">JCM 11444</strain>
    </source>
</reference>
<proteinExistence type="predicted"/>
<organism evidence="2 3">
    <name type="scientific">Streptomyces rhizosphaericus</name>
    <dbReference type="NCBI Taxonomy" id="114699"/>
    <lineage>
        <taxon>Bacteria</taxon>
        <taxon>Bacillati</taxon>
        <taxon>Actinomycetota</taxon>
        <taxon>Actinomycetes</taxon>
        <taxon>Kitasatosporales</taxon>
        <taxon>Streptomycetaceae</taxon>
        <taxon>Streptomyces</taxon>
        <taxon>Streptomyces violaceusniger group</taxon>
    </lineage>
</organism>
<dbReference type="InterPro" id="IPR052949">
    <property type="entry name" value="PA_immunity-related"/>
</dbReference>
<dbReference type="InterPro" id="IPR001646">
    <property type="entry name" value="5peptide_repeat"/>
</dbReference>
<dbReference type="Pfam" id="PF13599">
    <property type="entry name" value="Pentapeptide_4"/>
    <property type="match status" value="1"/>
</dbReference>
<dbReference type="Gene3D" id="2.160.20.80">
    <property type="entry name" value="E3 ubiquitin-protein ligase SopA"/>
    <property type="match status" value="1"/>
</dbReference>
<evidence type="ECO:0000313" key="3">
    <source>
        <dbReference type="Proteomes" id="UP001500418"/>
    </source>
</evidence>
<evidence type="ECO:0008006" key="4">
    <source>
        <dbReference type="Google" id="ProtNLM"/>
    </source>
</evidence>
<dbReference type="PANTHER" id="PTHR42999:SF1">
    <property type="entry name" value="PENTAPEPTIDE REPEAT-CONTAINING PROTEIN"/>
    <property type="match status" value="1"/>
</dbReference>
<feature type="region of interest" description="Disordered" evidence="1">
    <location>
        <begin position="1"/>
        <end position="40"/>
    </location>
</feature>
<accession>A0ABN1PX79</accession>
<name>A0ABN1PX79_9ACTN</name>
<dbReference type="Pfam" id="PF00805">
    <property type="entry name" value="Pentapeptide"/>
    <property type="match status" value="1"/>
</dbReference>
<comment type="caution">
    <text evidence="2">The sequence shown here is derived from an EMBL/GenBank/DDBJ whole genome shotgun (WGS) entry which is preliminary data.</text>
</comment>
<protein>
    <recommendedName>
        <fullName evidence="4">Pentapeptide repeat-containing protein</fullName>
    </recommendedName>
</protein>
<evidence type="ECO:0000313" key="2">
    <source>
        <dbReference type="EMBL" id="GAA0933944.1"/>
    </source>
</evidence>
<dbReference type="Proteomes" id="UP001500418">
    <property type="component" value="Unassembled WGS sequence"/>
</dbReference>
<dbReference type="PANTHER" id="PTHR42999">
    <property type="entry name" value="ANTIBIOTIC RESISTANCE PROTEIN MCBG"/>
    <property type="match status" value="1"/>
</dbReference>